<reference evidence="1 2" key="1">
    <citation type="submission" date="2020-05" db="EMBL/GenBank/DDBJ databases">
        <title>Identification and distribution of gene clusters putatively required for synthesis of sphingolipid metabolism inhibitors in phylogenetically diverse species of the filamentous fungus Fusarium.</title>
        <authorList>
            <person name="Kim H.-S."/>
            <person name="Busman M."/>
            <person name="Brown D.W."/>
            <person name="Divon H."/>
            <person name="Uhlig S."/>
            <person name="Proctor R.H."/>
        </authorList>
    </citation>
    <scope>NUCLEOTIDE SEQUENCE [LARGE SCALE GENOMIC DNA]</scope>
    <source>
        <strain evidence="1 2">NRRL 36939</strain>
    </source>
</reference>
<evidence type="ECO:0000313" key="1">
    <source>
        <dbReference type="EMBL" id="KAF5573537.1"/>
    </source>
</evidence>
<dbReference type="EMBL" id="JAAOAS010000600">
    <property type="protein sequence ID" value="KAF5573537.1"/>
    <property type="molecule type" value="Genomic_DNA"/>
</dbReference>
<organism evidence="1 2">
    <name type="scientific">Fusarium pseudocircinatum</name>
    <dbReference type="NCBI Taxonomy" id="56676"/>
    <lineage>
        <taxon>Eukaryota</taxon>
        <taxon>Fungi</taxon>
        <taxon>Dikarya</taxon>
        <taxon>Ascomycota</taxon>
        <taxon>Pezizomycotina</taxon>
        <taxon>Sordariomycetes</taxon>
        <taxon>Hypocreomycetidae</taxon>
        <taxon>Hypocreales</taxon>
        <taxon>Nectriaceae</taxon>
        <taxon>Fusarium</taxon>
        <taxon>Fusarium fujikuroi species complex</taxon>
    </lineage>
</organism>
<name>A0A8H5KGS0_9HYPO</name>
<keyword evidence="2" id="KW-1185">Reference proteome</keyword>
<sequence>MGDLVVTDQQVSEIGEGMVHNFADNNFNAGFNFASFNAGGILPDPEDYEINKDIIFGNARVVLIRPPTDFVGSHAHLTKSEKLRLLMLFQRLRNTRDPPYRLTLRAWNQFLDDLFRDWNTSFNEPIDPVLPSRSLVQTHVDAGTINDYLQNLFFVEFENASKFINRHVG</sequence>
<dbReference type="Proteomes" id="UP000546213">
    <property type="component" value="Unassembled WGS sequence"/>
</dbReference>
<evidence type="ECO:0000313" key="2">
    <source>
        <dbReference type="Proteomes" id="UP000546213"/>
    </source>
</evidence>
<dbReference type="OrthoDB" id="5104086at2759"/>
<protein>
    <submittedName>
        <fullName evidence="1">Uncharacterized protein</fullName>
    </submittedName>
</protein>
<gene>
    <name evidence="1" type="ORF">FPCIR_13940</name>
</gene>
<proteinExistence type="predicted"/>
<accession>A0A8H5KGS0</accession>
<dbReference type="AlphaFoldDB" id="A0A8H5KGS0"/>
<comment type="caution">
    <text evidence="1">The sequence shown here is derived from an EMBL/GenBank/DDBJ whole genome shotgun (WGS) entry which is preliminary data.</text>
</comment>